<gene>
    <name evidence="1" type="ORF">F5148DRAFT_1147773</name>
</gene>
<evidence type="ECO:0000313" key="2">
    <source>
        <dbReference type="Proteomes" id="UP001207468"/>
    </source>
</evidence>
<evidence type="ECO:0000313" key="1">
    <source>
        <dbReference type="EMBL" id="KAI9510144.1"/>
    </source>
</evidence>
<proteinExistence type="predicted"/>
<reference evidence="1" key="1">
    <citation type="submission" date="2021-03" db="EMBL/GenBank/DDBJ databases">
        <title>Evolutionary priming and transition to the ectomycorrhizal habit in an iconic lineage of mushroom-forming fungi: is preadaptation a requirement?</title>
        <authorList>
            <consortium name="DOE Joint Genome Institute"/>
            <person name="Looney B.P."/>
            <person name="Miyauchi S."/>
            <person name="Morin E."/>
            <person name="Drula E."/>
            <person name="Courty P.E."/>
            <person name="Chicoki N."/>
            <person name="Fauchery L."/>
            <person name="Kohler A."/>
            <person name="Kuo A."/>
            <person name="LaButti K."/>
            <person name="Pangilinan J."/>
            <person name="Lipzen A."/>
            <person name="Riley R."/>
            <person name="Andreopoulos W."/>
            <person name="He G."/>
            <person name="Johnson J."/>
            <person name="Barry K.W."/>
            <person name="Grigoriev I.V."/>
            <person name="Nagy L."/>
            <person name="Hibbett D."/>
            <person name="Henrissat B."/>
            <person name="Matheny P.B."/>
            <person name="Labbe J."/>
            <person name="Martin A.F."/>
        </authorList>
    </citation>
    <scope>NUCLEOTIDE SEQUENCE</scope>
    <source>
        <strain evidence="1">BPL698</strain>
    </source>
</reference>
<dbReference type="EMBL" id="JAGFNK010000048">
    <property type="protein sequence ID" value="KAI9510144.1"/>
    <property type="molecule type" value="Genomic_DNA"/>
</dbReference>
<protein>
    <submittedName>
        <fullName evidence="1">Uncharacterized protein</fullName>
    </submittedName>
</protein>
<sequence length="107" mass="11301">MRISSVFVTLCLAVGIAPSFALPTGDDSPLDVDRESRRGLPAPTIETQTRQNGAVLTTKKGGPLYTLKKHANKVGRKVRKPGPWPGPGGPPPHLDPAFTALGETHIA</sequence>
<comment type="caution">
    <text evidence="1">The sequence shown here is derived from an EMBL/GenBank/DDBJ whole genome shotgun (WGS) entry which is preliminary data.</text>
</comment>
<name>A0ACC0UGF0_9AGAM</name>
<accession>A0ACC0UGF0</accession>
<dbReference type="Proteomes" id="UP001207468">
    <property type="component" value="Unassembled WGS sequence"/>
</dbReference>
<keyword evidence="2" id="KW-1185">Reference proteome</keyword>
<organism evidence="1 2">
    <name type="scientific">Russula earlei</name>
    <dbReference type="NCBI Taxonomy" id="71964"/>
    <lineage>
        <taxon>Eukaryota</taxon>
        <taxon>Fungi</taxon>
        <taxon>Dikarya</taxon>
        <taxon>Basidiomycota</taxon>
        <taxon>Agaricomycotina</taxon>
        <taxon>Agaricomycetes</taxon>
        <taxon>Russulales</taxon>
        <taxon>Russulaceae</taxon>
        <taxon>Russula</taxon>
    </lineage>
</organism>